<comment type="caution">
    <text evidence="1">The sequence shown here is derived from an EMBL/GenBank/DDBJ whole genome shotgun (WGS) entry which is preliminary data.</text>
</comment>
<evidence type="ECO:0000313" key="1">
    <source>
        <dbReference type="EMBL" id="GAH38018.1"/>
    </source>
</evidence>
<evidence type="ECO:0008006" key="2">
    <source>
        <dbReference type="Google" id="ProtNLM"/>
    </source>
</evidence>
<dbReference type="InterPro" id="IPR036278">
    <property type="entry name" value="Sialidase_sf"/>
</dbReference>
<gene>
    <name evidence="1" type="ORF">S03H2_13529</name>
</gene>
<sequence length="168" mass="18330">MSELSVIFVKYSNDGSDDIEDKPIFSEMGEWHLNLGLSAIAASSEGDTLLVVGLLANGSKTASNSKLLYAYSVDGGQNWAYPVEIPGFLTNGGEGRMRPRIKYYRNKFYLFFNNVNGGISMTTIDLTNVDLVKASTPVILPEDDEISDTDSISIESIGSDAIFYSFSI</sequence>
<accession>X1GYE6</accession>
<organism evidence="1">
    <name type="scientific">marine sediment metagenome</name>
    <dbReference type="NCBI Taxonomy" id="412755"/>
    <lineage>
        <taxon>unclassified sequences</taxon>
        <taxon>metagenomes</taxon>
        <taxon>ecological metagenomes</taxon>
    </lineage>
</organism>
<dbReference type="SUPFAM" id="SSF50939">
    <property type="entry name" value="Sialidases"/>
    <property type="match status" value="1"/>
</dbReference>
<reference evidence="1" key="1">
    <citation type="journal article" date="2014" name="Front. Microbiol.">
        <title>High frequency of phylogenetically diverse reductive dehalogenase-homologous genes in deep subseafloor sedimentary metagenomes.</title>
        <authorList>
            <person name="Kawai M."/>
            <person name="Futagami T."/>
            <person name="Toyoda A."/>
            <person name="Takaki Y."/>
            <person name="Nishi S."/>
            <person name="Hori S."/>
            <person name="Arai W."/>
            <person name="Tsubouchi T."/>
            <person name="Morono Y."/>
            <person name="Uchiyama I."/>
            <person name="Ito T."/>
            <person name="Fujiyama A."/>
            <person name="Inagaki F."/>
            <person name="Takami H."/>
        </authorList>
    </citation>
    <scope>NUCLEOTIDE SEQUENCE</scope>
    <source>
        <strain evidence="1">Expedition CK06-06</strain>
    </source>
</reference>
<proteinExistence type="predicted"/>
<name>X1GYE6_9ZZZZ</name>
<dbReference type="EMBL" id="BARU01006867">
    <property type="protein sequence ID" value="GAH38018.1"/>
    <property type="molecule type" value="Genomic_DNA"/>
</dbReference>
<dbReference type="AlphaFoldDB" id="X1GYE6"/>
<protein>
    <recommendedName>
        <fullName evidence="2">Sialidase domain-containing protein</fullName>
    </recommendedName>
</protein>